<proteinExistence type="predicted"/>
<name>A0ABT1FRS8_9BACT</name>
<dbReference type="Proteomes" id="UP001204772">
    <property type="component" value="Unassembled WGS sequence"/>
</dbReference>
<evidence type="ECO:0000313" key="2">
    <source>
        <dbReference type="Proteomes" id="UP001204772"/>
    </source>
</evidence>
<gene>
    <name evidence="1" type="ORF">NCI00_18495</name>
</gene>
<keyword evidence="2" id="KW-1185">Reference proteome</keyword>
<dbReference type="RefSeq" id="WP_253529967.1">
    <property type="nucleotide sequence ID" value="NZ_JAMZEL010000008.1"/>
</dbReference>
<protein>
    <submittedName>
        <fullName evidence="1">Uncharacterized protein</fullName>
    </submittedName>
</protein>
<reference evidence="1 2" key="1">
    <citation type="submission" date="2022-06" db="EMBL/GenBank/DDBJ databases">
        <title>Runella sp. S5 genome sequencing.</title>
        <authorList>
            <person name="Park S."/>
        </authorList>
    </citation>
    <scope>NUCLEOTIDE SEQUENCE [LARGE SCALE GENOMIC DNA]</scope>
    <source>
        <strain evidence="1 2">S5</strain>
    </source>
</reference>
<dbReference type="EMBL" id="JAMZEL010000008">
    <property type="protein sequence ID" value="MCP1384434.1"/>
    <property type="molecule type" value="Genomic_DNA"/>
</dbReference>
<comment type="caution">
    <text evidence="1">The sequence shown here is derived from an EMBL/GenBank/DDBJ whole genome shotgun (WGS) entry which is preliminary data.</text>
</comment>
<evidence type="ECO:0000313" key="1">
    <source>
        <dbReference type="EMBL" id="MCP1384434.1"/>
    </source>
</evidence>
<accession>A0ABT1FRS8</accession>
<sequence length="74" mass="8733">MRHITISEIVARNALKYKIDAESFYMQSIHKDTIIAAQRSEIVKLKRKMFWKSVESWAWRGGAVFVIIRFSKCN</sequence>
<organism evidence="1 2">
    <name type="scientific">Runella salmonicolor</name>
    <dbReference type="NCBI Taxonomy" id="2950278"/>
    <lineage>
        <taxon>Bacteria</taxon>
        <taxon>Pseudomonadati</taxon>
        <taxon>Bacteroidota</taxon>
        <taxon>Cytophagia</taxon>
        <taxon>Cytophagales</taxon>
        <taxon>Spirosomataceae</taxon>
        <taxon>Runella</taxon>
    </lineage>
</organism>